<dbReference type="CDD" id="cd02659">
    <property type="entry name" value="peptidase_C19C"/>
    <property type="match status" value="1"/>
</dbReference>
<dbReference type="InterPro" id="IPR056850">
    <property type="entry name" value="ARM_UBP34_24_USP9X_Y"/>
</dbReference>
<keyword evidence="7" id="KW-0788">Thiol protease</keyword>
<evidence type="ECO:0000313" key="11">
    <source>
        <dbReference type="EMBL" id="KAK7595049.1"/>
    </source>
</evidence>
<dbReference type="InterPro" id="IPR001394">
    <property type="entry name" value="Peptidase_C19_UCH"/>
</dbReference>
<evidence type="ECO:0000259" key="9">
    <source>
        <dbReference type="PROSITE" id="PS50053"/>
    </source>
</evidence>
<evidence type="ECO:0000256" key="1">
    <source>
        <dbReference type="ARBA" id="ARBA00000707"/>
    </source>
</evidence>
<evidence type="ECO:0000256" key="2">
    <source>
        <dbReference type="ARBA" id="ARBA00009085"/>
    </source>
</evidence>
<dbReference type="GO" id="GO:0005829">
    <property type="term" value="C:cytosol"/>
    <property type="evidence" value="ECO:0007669"/>
    <property type="project" value="TreeGrafter"/>
</dbReference>
<reference evidence="11 12" key="1">
    <citation type="submission" date="2024-03" db="EMBL/GenBank/DDBJ databases">
        <title>Adaptation during the transition from Ophiocordyceps entomopathogen to insect associate is accompanied by gene loss and intensified selection.</title>
        <authorList>
            <person name="Ward C.M."/>
            <person name="Onetto C.A."/>
            <person name="Borneman A.R."/>
        </authorList>
    </citation>
    <scope>NUCLEOTIDE SEQUENCE [LARGE SCALE GENOMIC DNA]</scope>
    <source>
        <strain evidence="11">AWRI1</strain>
        <tissue evidence="11">Single Adult Female</tissue>
    </source>
</reference>
<proteinExistence type="inferred from homology"/>
<feature type="domain" description="USP" evidence="10">
    <location>
        <begin position="1793"/>
        <end position="2147"/>
    </location>
</feature>
<dbReference type="EMBL" id="JBBCAQ010000019">
    <property type="protein sequence ID" value="KAK7595049.1"/>
    <property type="molecule type" value="Genomic_DNA"/>
</dbReference>
<dbReference type="InterPro" id="IPR050164">
    <property type="entry name" value="Peptidase_C19"/>
</dbReference>
<dbReference type="GO" id="GO:0009966">
    <property type="term" value="P:regulation of signal transduction"/>
    <property type="evidence" value="ECO:0007669"/>
    <property type="project" value="UniProtKB-ARBA"/>
</dbReference>
<feature type="compositionally biased region" description="Basic residues" evidence="8">
    <location>
        <begin position="672"/>
        <end position="695"/>
    </location>
</feature>
<feature type="region of interest" description="Disordered" evidence="8">
    <location>
        <begin position="3251"/>
        <end position="3351"/>
    </location>
</feature>
<evidence type="ECO:0000256" key="4">
    <source>
        <dbReference type="ARBA" id="ARBA00022670"/>
    </source>
</evidence>
<dbReference type="PROSITE" id="PS00973">
    <property type="entry name" value="USP_2"/>
    <property type="match status" value="1"/>
</dbReference>
<feature type="compositionally biased region" description="Basic and acidic residues" evidence="8">
    <location>
        <begin position="3333"/>
        <end position="3351"/>
    </location>
</feature>
<dbReference type="InterPro" id="IPR000626">
    <property type="entry name" value="Ubiquitin-like_dom"/>
</dbReference>
<comment type="caution">
    <text evidence="11">The sequence shown here is derived from an EMBL/GenBank/DDBJ whole genome shotgun (WGS) entry which is preliminary data.</text>
</comment>
<feature type="compositionally biased region" description="Acidic residues" evidence="8">
    <location>
        <begin position="497"/>
        <end position="512"/>
    </location>
</feature>
<feature type="region of interest" description="Disordered" evidence="8">
    <location>
        <begin position="478"/>
        <end position="702"/>
    </location>
</feature>
<dbReference type="Pfam" id="PF12030">
    <property type="entry name" value="DUF3517"/>
    <property type="match status" value="1"/>
</dbReference>
<evidence type="ECO:0000259" key="10">
    <source>
        <dbReference type="PROSITE" id="PS50235"/>
    </source>
</evidence>
<feature type="compositionally biased region" description="Acidic residues" evidence="8">
    <location>
        <begin position="3271"/>
        <end position="3313"/>
    </location>
</feature>
<dbReference type="SUPFAM" id="SSF48371">
    <property type="entry name" value="ARM repeat"/>
    <property type="match status" value="2"/>
</dbReference>
<feature type="region of interest" description="Disordered" evidence="8">
    <location>
        <begin position="719"/>
        <end position="738"/>
    </location>
</feature>
<evidence type="ECO:0000256" key="3">
    <source>
        <dbReference type="ARBA" id="ARBA00012759"/>
    </source>
</evidence>
<dbReference type="PROSITE" id="PS50053">
    <property type="entry name" value="UBIQUITIN_2"/>
    <property type="match status" value="1"/>
</dbReference>
<dbReference type="PANTHER" id="PTHR24006">
    <property type="entry name" value="UBIQUITIN CARBOXYL-TERMINAL HYDROLASE"/>
    <property type="match status" value="1"/>
</dbReference>
<dbReference type="InterPro" id="IPR038765">
    <property type="entry name" value="Papain-like_cys_pep_sf"/>
</dbReference>
<keyword evidence="12" id="KW-1185">Reference proteome</keyword>
<dbReference type="PROSITE" id="PS00972">
    <property type="entry name" value="USP_1"/>
    <property type="match status" value="1"/>
</dbReference>
<dbReference type="PROSITE" id="PS50235">
    <property type="entry name" value="USP_3"/>
    <property type="match status" value="1"/>
</dbReference>
<feature type="compositionally biased region" description="Basic and acidic residues" evidence="8">
    <location>
        <begin position="571"/>
        <end position="607"/>
    </location>
</feature>
<evidence type="ECO:0000256" key="8">
    <source>
        <dbReference type="SAM" id="MobiDB-lite"/>
    </source>
</evidence>
<name>A0AAN9Y5G7_9HEMI</name>
<evidence type="ECO:0000256" key="6">
    <source>
        <dbReference type="ARBA" id="ARBA00022801"/>
    </source>
</evidence>
<comment type="similarity">
    <text evidence="2">Belongs to the peptidase C19 family.</text>
</comment>
<dbReference type="GO" id="GO:0016579">
    <property type="term" value="P:protein deubiquitination"/>
    <property type="evidence" value="ECO:0007669"/>
    <property type="project" value="InterPro"/>
</dbReference>
<dbReference type="InterPro" id="IPR021905">
    <property type="entry name" value="DUF3517"/>
</dbReference>
<keyword evidence="4" id="KW-0645">Protease</keyword>
<evidence type="ECO:0000256" key="5">
    <source>
        <dbReference type="ARBA" id="ARBA00022786"/>
    </source>
</evidence>
<feature type="domain" description="Ubiquitin-like" evidence="9">
    <location>
        <begin position="1149"/>
        <end position="1245"/>
    </location>
</feature>
<dbReference type="EC" id="3.4.19.12" evidence="3"/>
<dbReference type="InterPro" id="IPR018200">
    <property type="entry name" value="USP_CS"/>
</dbReference>
<dbReference type="InterPro" id="IPR028889">
    <property type="entry name" value="USP"/>
</dbReference>
<organism evidence="11 12">
    <name type="scientific">Parthenolecanium corni</name>
    <dbReference type="NCBI Taxonomy" id="536013"/>
    <lineage>
        <taxon>Eukaryota</taxon>
        <taxon>Metazoa</taxon>
        <taxon>Ecdysozoa</taxon>
        <taxon>Arthropoda</taxon>
        <taxon>Hexapoda</taxon>
        <taxon>Insecta</taxon>
        <taxon>Pterygota</taxon>
        <taxon>Neoptera</taxon>
        <taxon>Paraneoptera</taxon>
        <taxon>Hemiptera</taxon>
        <taxon>Sternorrhyncha</taxon>
        <taxon>Coccoidea</taxon>
        <taxon>Coccidae</taxon>
        <taxon>Parthenolecanium</taxon>
    </lineage>
</organism>
<feature type="compositionally biased region" description="Basic and acidic residues" evidence="8">
    <location>
        <begin position="550"/>
        <end position="562"/>
    </location>
</feature>
<feature type="compositionally biased region" description="Basic residues" evidence="8">
    <location>
        <begin position="517"/>
        <end position="533"/>
    </location>
</feature>
<keyword evidence="6" id="KW-0378">Hydrolase</keyword>
<dbReference type="GO" id="GO:0004843">
    <property type="term" value="F:cysteine-type deubiquitinase activity"/>
    <property type="evidence" value="ECO:0007669"/>
    <property type="project" value="UniProtKB-EC"/>
</dbReference>
<dbReference type="GO" id="GO:0006508">
    <property type="term" value="P:proteolysis"/>
    <property type="evidence" value="ECO:0007669"/>
    <property type="project" value="UniProtKB-KW"/>
</dbReference>
<dbReference type="Pfam" id="PF00443">
    <property type="entry name" value="UCH"/>
    <property type="match status" value="1"/>
</dbReference>
<feature type="compositionally biased region" description="Acidic residues" evidence="8">
    <location>
        <begin position="626"/>
        <end position="667"/>
    </location>
</feature>
<dbReference type="PANTHER" id="PTHR24006:SF827">
    <property type="entry name" value="UBIQUITIN CARBOXYL-TERMINAL HYDROLASE 34"/>
    <property type="match status" value="1"/>
</dbReference>
<dbReference type="FunFam" id="3.90.70.10:FF:000014">
    <property type="entry name" value="Ubiquitin carboxyl-terminal hydrolase 34"/>
    <property type="match status" value="1"/>
</dbReference>
<dbReference type="InterPro" id="IPR016024">
    <property type="entry name" value="ARM-type_fold"/>
</dbReference>
<dbReference type="Proteomes" id="UP001367676">
    <property type="component" value="Unassembled WGS sequence"/>
</dbReference>
<protein>
    <recommendedName>
        <fullName evidence="3">ubiquitinyl hydrolase 1</fullName>
        <ecNumber evidence="3">3.4.19.12</ecNumber>
    </recommendedName>
</protein>
<comment type="catalytic activity">
    <reaction evidence="1">
        <text>Thiol-dependent hydrolysis of ester, thioester, amide, peptide and isopeptide bonds formed by the C-terminal Gly of ubiquitin (a 76-residue protein attached to proteins as an intracellular targeting signal).</text>
        <dbReference type="EC" id="3.4.19.12"/>
    </reaction>
</comment>
<sequence>MCDNCTDFVNLLETFADRVISSNEDVTDEEEEENHHDRDVENLDKFFKPSKVLLKEEVERLFGFIHSWFQRQCICCFREGTNYERFSSITQNLIRLVIKQLYVFKYQNNHVKGNEIPPIFLNKNCWVSDSPEECNMKNEDRWTHKELETLFHLLSKVFLVNYPLYLPFKQPMHGKVGDAGRDGFFGQYCDLTEQDVSAYLLQNVDLFCRLNGIQLIADCFDFQDLPVIIAHALITIVCNLKMWLNVRSIVTLFFPLRAKVLRYMCQMSDKDLRSPAIKLISDYMWSSVKDPIDTPLTFDKDGLDLAFKYFTSSTLTMRLAGIAQINSHITSFNDICNSENMLEAEGVGQSLTTWLTDNNIISHIFGPNLHVEIIKQSHIILNFLAMESKITNDDIDIIWQAAQLKHCSKQVFDLLVPLIKNLEPSPVTHLYHLLYKMEPKDHTEQSLLLASSIIKFIWTNGSTYHNLMDEAQSHSKLMKVKPQITSGSENSALGDAENSDVDSSSEAEEMNEDATPRKKMKLMYSKSRRKSPSKGHENLKVVCQLEDSNEENKTKESLKKLSSENTPAPKENVKNNDSLKRPKTGSQEDIKTSHEEKKHKSMKEELQIPKPKIPVMRCGNSKLENSEEEDLTDVEDEVDDDDDEEDNLDDDDDEDEEGDNELTDSDDEVHSIHHHHSQRLRHSRQHPHHNHHTLKKPLTEQSLPNLVLSEMMDETMSGEDCSVSSRMSNKSEKNMADFDGEDSVCDEELMQLAAHAQANLTPQQLSHIAFHTRLPISKNLIATSLQDYAAVLPHFNLENVCKPGSTLLWDLVQDDKIGLLAENMAFEAEKILFGLVCYNTDKSIKMKFIEGCLENVQKNRSVVISLRLLPKIFLSFHPGRGSMGMDVNQITFWAFQKHSMMDRVFSNLITYMKERRPGDFYSHLTHVQVRLQFLSHVFSPSGLPESIRLMVDELECLWQCLAKDPETSDDFFSWLLRQVKCKEQHALDHETLKYLYTKLMPSLAPEEMTMVALTLLQQLCSISRVRESPVKHNSDVLAMEHLWKIALKANNTDVSLSAMQYINNYYMSRQLEQEPEFISQCMENLSAAAKELHSSQESTLLCIQRALLLLKTHLETFKRRFAYHLRRWALEGQGISSHVISWELGTVPLHITVHAASMSDKVTLEMSSTDYVADLRAEVGKWWEAMSMKRCQPSDEMPRNAIKPLMLPDGQLRMITQGQELLVDYDEKTLAEVGFKDSQIVYVSVGASRMKKKGEGLETPSILPPPRREHIPTLLLLGPEYFETLFKLMHTLSTVPVKPGQQQHHTRAQVLSRRVWDILTLLPTNPTLLEGFQKLGESDEASETQLETLLDPSSPQKLMYSLYIVEALTRPTHTKNVANQSLSRVIEGPNNNWSEIFIQKNGLKHLFDIFLSGILQNGSEWHQDCLAHLLKLLCQLGVPLEDRHSLELFDSFGIATLLPNMSKSKRRRCNKHEKFVIPCLNQTMLELMNVDVVMPRFCSILMEMSSPRELTHYKTGFWGRAQVVHFAMALLVSWSNSTPVVSHRLLTSKNFSSWLSRLVLEDPDPSVRREISTALFRLCTTNQNIAPTLLLELIKFIEKAERMRPQRHESLQHPQEEGKEPYGPTCRDYFWLLCRLVDILPEEIKDGSSDSVEVELTQLANRVWESIKKREYVEKRHSSIEDDGLVGMLSFMCNIMKYDNVFKFSKLGLEALDLISDYLFELPDANRRYVPKCKSQSSRSAAYDLLVELVKGCSDNYKHLHGKVLAQHRPGLYGPYPWDYWPHDDGRAECGFVGLTNLGATCYMASCMQHLYMMPEARNSILKANSNENAKHWQTLKELQRMFAYLMESERKTYNPRSFCKVYTMDHQPLNTAEQKDMAEFFIDLVSKLEEMTPELKELVKNLFGGVISNNVVSLDCSHVSCMLEEFYTVRCQVADMRSLNESLNEVTVKDTLEGDNMYTCSQCGKKVRAEKRACFKKLPKILCFNTMRYTFNMVTMTKEKVNTHFSFPIRLDMSEYVEKHLMPQQYKEDLENEEFIKTHFPSTSAENHKQDDDNYEYELIGVTVHTGTADGGHYYSFIRDRSHTAKRDKWFFFNDAEVKPFDPNQIPAECFGGEMTSKTYDSVTDKFMDLSFEKTNSAYMLFYERVSKEEVKEQAWSSSEGGSREEATEWIEEANAHVPEVKLSKELEDWIWQDNMQFLQDKNIFEHTYFQFLWQICGYIPQTLENPQEMTEMAAQLTTTFFLETFIHSKEKPTMVQWVELLTKQFNMSQTACEWFLHEMAVFHWWPVQILIRCPNQMVRQMFQRLCIHVIQRLRPTHVSLYLKTDEDYGEDSFTIGCLSCVTVFIRHLLLLLEKESSAKNYWKNLSEYFTLLNEFSKMGEEESQFLLTINTIHSMANFYLGQKPTDLMEMIAEDEEEDELLAIPSERCKPTSLEKMITLIATLVEKARGPDHTLKLPPPDLHIIAGGKGFMFLIQQIKDNINLHQTRNLIYSLCRWNDTLANQIVSVIFNTIQKLSNNPETCQPFYRILTFLCEMNGSAGLPCFTQLILRRVWDVADISPYAVLDWLALQVPRNKIISNSVLSEVDSWMERFLMAHMNQRVRSAAAFLLIHLIPCPQFRQGYRINRVLCNPQKDLNMSPESKKILHQVYQALLNHLKAAKTYVDIPTHGTTKLTAYFSILNYCTISRAEKFLFGPYLNDLWHVFYPKLSEPGIPVNQNKQALLIYWHQVLVDCPENVELMLQNNSILKNLPFNYILADNDDQEVIMFNRFMLPAYYGILRLMCMQSRPFTRQLAGHQNMSWAFKNISMFPTQYPTTVDELFKLMQLFVKTYPDSTDQELAEVREFRRQTLQLYIQVLDPRSGWGTLIPAVKLLIGTDEDRLFFIFNGGLHMCFQAFQLLHNMYHEATACHVYNEILDLLGIIFEFLKCLHDYRSEKEVQNYLMACKDWSDIIKKLFTLLNSYSCGEMRRIVMDILREMVMLLPNEVISVVVPFLIQYHGVTDDNVSSSVSSSVQMGPYFPHRGHKVPPMVPKNSARPVRPIMQMAVNVNLMDVTKGVDAEYDKALSSYYLPYHNLVNVICRLAVEHNCLVEQAIILSAKLGLEGVTLHFTVFPKFWLDLHQSQIRDNNDKDYVGVLVRSRLFHDYIEAVLVEERASLMNYIIYNCVATFLPEVSAAVLTEQNVKILQSVIPVLDADVGNVENSSAQTFGTIRALNLVFHQVTVPPELQAKLSALLEKANSISLITPKEEEFPSRKKKTLAGNSSKDEVNVDDDDDSDEIEEEEVSDEEEEVNEVAGDDEDDDDDEEEDEVEGTASTSTRNAVAPSANAGESKVEESKKSSIKEPKSHDS</sequence>
<dbReference type="Gene3D" id="3.90.70.10">
    <property type="entry name" value="Cysteine proteinases"/>
    <property type="match status" value="1"/>
</dbReference>
<evidence type="ECO:0000256" key="7">
    <source>
        <dbReference type="ARBA" id="ARBA00022807"/>
    </source>
</evidence>
<dbReference type="GO" id="GO:0005634">
    <property type="term" value="C:nucleus"/>
    <property type="evidence" value="ECO:0007669"/>
    <property type="project" value="TreeGrafter"/>
</dbReference>
<dbReference type="Pfam" id="PF25010">
    <property type="entry name" value="ARM_UBP24_USP9X-Y"/>
    <property type="match status" value="2"/>
</dbReference>
<dbReference type="SUPFAM" id="SSF54001">
    <property type="entry name" value="Cysteine proteinases"/>
    <property type="match status" value="1"/>
</dbReference>
<evidence type="ECO:0000313" key="12">
    <source>
        <dbReference type="Proteomes" id="UP001367676"/>
    </source>
</evidence>
<keyword evidence="5" id="KW-0833">Ubl conjugation pathway</keyword>
<gene>
    <name evidence="11" type="ORF">V9T40_001482</name>
</gene>
<accession>A0AAN9Y5G7</accession>